<evidence type="ECO:0000313" key="2">
    <source>
        <dbReference type="Proteomes" id="UP000256679"/>
    </source>
</evidence>
<dbReference type="AlphaFoldDB" id="A0A3D8PBJ2"/>
<sequence>MDKTSDQQREKVLLASVMAAASNPGWLTSDRVEALAGGHGMLNIPVVAVCNVIATELRRGVSPEVKFADAVHQPIDDLLAKAIQVAKDGGADGANAALIAAAILYLAGANAQVGIPAGNRKLGSSARMIAGVSRSGLAAVPTAKMNNKISGFAAVSAVYDAMIKGELSPIQGRDIPEGVGGGVMVGHGALGEDFIFPGMAEKGAAVGTKAMMDAMSGAGMPSQKFLSALFGAAAILEIIHPDADVREEYGPYGKVTSAYVAGMSAVRTAGLPEKLHVRITGKEVDTAKLIGDLGLILKDIGGPTVIGVMALDEIVSIFEEGLAGAGAGPVNPPLGHVCGDAVIALLCLLEDGSTEQGVAKALRERRQATSFDPDTAMIAMNIIGRKATQVCNGPVTNAMILSSTPVLTRVLYDRACRTYDDLSAGKSLGDIVRELDHERQLLVERRGAEALTKAKGKTVKVHFTKIAKGARRSSKMAARWLAFDPALDAEVTLGDETIHMEGIINRVVPEVAQGIGRERAPFLSALAPFASELLLAGNVIINVTVPAVVAAAMGRMSPSDAALEAQSAGIISAGIPGTKAKAEAAALVAVDTLAL</sequence>
<keyword evidence="2" id="KW-1185">Reference proteome</keyword>
<name>A0A3D8PBJ2_9RHOB</name>
<dbReference type="RefSeq" id="WP_115755583.1">
    <property type="nucleotide sequence ID" value="NZ_QFCQ01000035.1"/>
</dbReference>
<organism evidence="1 2">
    <name type="scientific">Paracoccus thiocyanatus</name>
    <dbReference type="NCBI Taxonomy" id="34006"/>
    <lineage>
        <taxon>Bacteria</taxon>
        <taxon>Pseudomonadati</taxon>
        <taxon>Pseudomonadota</taxon>
        <taxon>Alphaproteobacteria</taxon>
        <taxon>Rhodobacterales</taxon>
        <taxon>Paracoccaceae</taxon>
        <taxon>Paracoccus</taxon>
    </lineage>
</organism>
<comment type="caution">
    <text evidence="1">The sequence shown here is derived from an EMBL/GenBank/DDBJ whole genome shotgun (WGS) entry which is preliminary data.</text>
</comment>
<protein>
    <submittedName>
        <fullName evidence="1">Uncharacterized protein</fullName>
    </submittedName>
</protein>
<proteinExistence type="predicted"/>
<gene>
    <name evidence="1" type="ORF">DIE28_08105</name>
</gene>
<reference evidence="1 2" key="1">
    <citation type="submission" date="2018-05" db="EMBL/GenBank/DDBJ databases">
        <title>Whole genome sequencing of Paracoccus thiocyanatus SST.</title>
        <authorList>
            <person name="Ghosh W."/>
            <person name="Rameez M.J."/>
            <person name="Roy C."/>
        </authorList>
    </citation>
    <scope>NUCLEOTIDE SEQUENCE [LARGE SCALE GENOMIC DNA]</scope>
    <source>
        <strain evidence="1 2">SST</strain>
    </source>
</reference>
<accession>A0A3D8PBJ2</accession>
<dbReference type="Proteomes" id="UP000256679">
    <property type="component" value="Unassembled WGS sequence"/>
</dbReference>
<evidence type="ECO:0000313" key="1">
    <source>
        <dbReference type="EMBL" id="RDW13443.1"/>
    </source>
</evidence>
<dbReference type="EMBL" id="QFCQ01000035">
    <property type="protein sequence ID" value="RDW13443.1"/>
    <property type="molecule type" value="Genomic_DNA"/>
</dbReference>